<keyword evidence="6" id="KW-0176">Collagen</keyword>
<comment type="subcellular location">
    <subcellularLocation>
        <location evidence="1">Secreted</location>
    </subcellularLocation>
</comment>
<organism evidence="11 12">
    <name type="scientific">Salvator merianae</name>
    <name type="common">Argentine black and white tegu</name>
    <name type="synonym">Tupinambis merianae</name>
    <dbReference type="NCBI Taxonomy" id="96440"/>
    <lineage>
        <taxon>Eukaryota</taxon>
        <taxon>Metazoa</taxon>
        <taxon>Chordata</taxon>
        <taxon>Craniata</taxon>
        <taxon>Vertebrata</taxon>
        <taxon>Euteleostomi</taxon>
        <taxon>Lepidosauria</taxon>
        <taxon>Squamata</taxon>
        <taxon>Bifurcata</taxon>
        <taxon>Unidentata</taxon>
        <taxon>Episquamata</taxon>
        <taxon>Laterata</taxon>
        <taxon>Teiioidea</taxon>
        <taxon>Teiidae</taxon>
        <taxon>Salvator</taxon>
    </lineage>
</organism>
<dbReference type="InterPro" id="IPR016187">
    <property type="entry name" value="CTDL_fold"/>
</dbReference>
<keyword evidence="5" id="KW-0106">Calcium</keyword>
<dbReference type="PROSITE" id="PS50041">
    <property type="entry name" value="C_TYPE_LECTIN_2"/>
    <property type="match status" value="1"/>
</dbReference>
<evidence type="ECO:0000256" key="4">
    <source>
        <dbReference type="ARBA" id="ARBA00022734"/>
    </source>
</evidence>
<dbReference type="InterPro" id="IPR008160">
    <property type="entry name" value="Collagen"/>
</dbReference>
<dbReference type="GO" id="GO:0030246">
    <property type="term" value="F:carbohydrate binding"/>
    <property type="evidence" value="ECO:0007669"/>
    <property type="project" value="UniProtKB-KW"/>
</dbReference>
<evidence type="ECO:0000313" key="11">
    <source>
        <dbReference type="Ensembl" id="ENSSMRP00000010926.1"/>
    </source>
</evidence>
<keyword evidence="2" id="KW-0964">Secreted</keyword>
<dbReference type="GO" id="GO:0005581">
    <property type="term" value="C:collagen trimer"/>
    <property type="evidence" value="ECO:0007669"/>
    <property type="project" value="UniProtKB-KW"/>
</dbReference>
<dbReference type="InterPro" id="IPR001304">
    <property type="entry name" value="C-type_lectin-like"/>
</dbReference>
<feature type="signal peptide" evidence="9">
    <location>
        <begin position="1"/>
        <end position="18"/>
    </location>
</feature>
<keyword evidence="3 9" id="KW-0732">Signal</keyword>
<dbReference type="GeneTree" id="ENSGT00940000155748"/>
<dbReference type="GO" id="GO:0005615">
    <property type="term" value="C:extracellular space"/>
    <property type="evidence" value="ECO:0007669"/>
    <property type="project" value="TreeGrafter"/>
</dbReference>
<feature type="compositionally biased region" description="Low complexity" evidence="8">
    <location>
        <begin position="65"/>
        <end position="77"/>
    </location>
</feature>
<feature type="compositionally biased region" description="Basic and acidic residues" evidence="8">
    <location>
        <begin position="78"/>
        <end position="93"/>
    </location>
</feature>
<dbReference type="GO" id="GO:0001503">
    <property type="term" value="P:ossification"/>
    <property type="evidence" value="ECO:0007669"/>
    <property type="project" value="TreeGrafter"/>
</dbReference>
<keyword evidence="12" id="KW-1185">Reference proteome</keyword>
<dbReference type="GO" id="GO:0008083">
    <property type="term" value="F:growth factor activity"/>
    <property type="evidence" value="ECO:0007669"/>
    <property type="project" value="TreeGrafter"/>
</dbReference>
<protein>
    <recommendedName>
        <fullName evidence="10">C-type lectin domain-containing protein</fullName>
    </recommendedName>
</protein>
<feature type="region of interest" description="Disordered" evidence="8">
    <location>
        <begin position="43"/>
        <end position="93"/>
    </location>
</feature>
<dbReference type="Gene3D" id="3.10.100.10">
    <property type="entry name" value="Mannose-Binding Protein A, subunit A"/>
    <property type="match status" value="1"/>
</dbReference>
<dbReference type="AlphaFoldDB" id="A0A8D0BHF3"/>
<dbReference type="Pfam" id="PF00059">
    <property type="entry name" value="Lectin_C"/>
    <property type="match status" value="1"/>
</dbReference>
<name>A0A8D0BHF3_SALMN</name>
<dbReference type="InterPro" id="IPR051663">
    <property type="entry name" value="CLec_Tetranectin-domain"/>
</dbReference>
<proteinExistence type="predicted"/>
<dbReference type="OMA" id="YTEVWIN"/>
<dbReference type="Proteomes" id="UP000694421">
    <property type="component" value="Unplaced"/>
</dbReference>
<evidence type="ECO:0000256" key="3">
    <source>
        <dbReference type="ARBA" id="ARBA00022729"/>
    </source>
</evidence>
<dbReference type="SUPFAM" id="SSF56436">
    <property type="entry name" value="C-type lectin-like"/>
    <property type="match status" value="1"/>
</dbReference>
<evidence type="ECO:0000256" key="5">
    <source>
        <dbReference type="ARBA" id="ARBA00022837"/>
    </source>
</evidence>
<reference evidence="11" key="1">
    <citation type="submission" date="2025-05" db="UniProtKB">
        <authorList>
            <consortium name="Ensembl"/>
        </authorList>
    </citation>
    <scope>IDENTIFICATION</scope>
</reference>
<accession>A0A8D0BHF3</accession>
<keyword evidence="7" id="KW-1015">Disulfide bond</keyword>
<evidence type="ECO:0000256" key="6">
    <source>
        <dbReference type="ARBA" id="ARBA00023119"/>
    </source>
</evidence>
<dbReference type="SMART" id="SM00034">
    <property type="entry name" value="CLECT"/>
    <property type="match status" value="1"/>
</dbReference>
<dbReference type="PANTHER" id="PTHR22799">
    <property type="entry name" value="TETRANECTIN-RELATED"/>
    <property type="match status" value="1"/>
</dbReference>
<dbReference type="Ensembl" id="ENSSMRT00000012730.1">
    <property type="protein sequence ID" value="ENSSMRP00000010924.1"/>
    <property type="gene ID" value="ENSSMRG00000008627.1"/>
</dbReference>
<dbReference type="InterPro" id="IPR016186">
    <property type="entry name" value="C-type_lectin-like/link_sf"/>
</dbReference>
<feature type="domain" description="C-type lectin" evidence="10">
    <location>
        <begin position="106"/>
        <end position="219"/>
    </location>
</feature>
<keyword evidence="4" id="KW-0430">Lectin</keyword>
<evidence type="ECO:0000256" key="1">
    <source>
        <dbReference type="ARBA" id="ARBA00004613"/>
    </source>
</evidence>
<evidence type="ECO:0000259" key="10">
    <source>
        <dbReference type="PROSITE" id="PS50041"/>
    </source>
</evidence>
<evidence type="ECO:0000256" key="7">
    <source>
        <dbReference type="ARBA" id="ARBA00023157"/>
    </source>
</evidence>
<evidence type="ECO:0000256" key="8">
    <source>
        <dbReference type="SAM" id="MobiDB-lite"/>
    </source>
</evidence>
<dbReference type="PROSITE" id="PS00615">
    <property type="entry name" value="C_TYPE_LECTIN_1"/>
    <property type="match status" value="1"/>
</dbReference>
<sequence length="220" mass="23876">MHWQAFCVIVICTLLVTATDPDHCRCEDKLNYIIRDGIPGANGLPGRDGLSGPKGEKGEQGLRGIQGPPGKVGPPGQKGDHGPVGDKGPKGDSDVSVLLHHRGAIVGEKIFKTDDTKGTYEKAISECVAAGGILASPRNAAENSALQQMVVQYKKNIILGISDRATENRFVYPGGQVIEYRNWAQGEPNNVNDEDCVEMHSDGKWHDRTCELEWLIVCEF</sequence>
<dbReference type="Pfam" id="PF01391">
    <property type="entry name" value="Collagen"/>
    <property type="match status" value="1"/>
</dbReference>
<evidence type="ECO:0000256" key="2">
    <source>
        <dbReference type="ARBA" id="ARBA00022525"/>
    </source>
</evidence>
<evidence type="ECO:0000256" key="9">
    <source>
        <dbReference type="SAM" id="SignalP"/>
    </source>
</evidence>
<dbReference type="PANTHER" id="PTHR22799:SF1">
    <property type="entry name" value="C-TYPE LECTIN DOMAIN FAMILY 11 MEMBER A"/>
    <property type="match status" value="1"/>
</dbReference>
<dbReference type="Ensembl" id="ENSSMRT00000012732.1">
    <property type="protein sequence ID" value="ENSSMRP00000010926.1"/>
    <property type="gene ID" value="ENSSMRG00000008627.1"/>
</dbReference>
<dbReference type="InterPro" id="IPR018378">
    <property type="entry name" value="C-type_lectin_CS"/>
</dbReference>
<feature type="chain" id="PRO_5044682745" description="C-type lectin domain-containing protein" evidence="9">
    <location>
        <begin position="19"/>
        <end position="220"/>
    </location>
</feature>
<evidence type="ECO:0000313" key="12">
    <source>
        <dbReference type="Proteomes" id="UP000694421"/>
    </source>
</evidence>